<comment type="caution">
    <text evidence="1">The sequence shown here is derived from an EMBL/GenBank/DDBJ whole genome shotgun (WGS) entry which is preliminary data.</text>
</comment>
<dbReference type="Proteomes" id="UP000614601">
    <property type="component" value="Unassembled WGS sequence"/>
</dbReference>
<reference evidence="1" key="1">
    <citation type="submission" date="2020-09" db="EMBL/GenBank/DDBJ databases">
        <authorList>
            <person name="Kikuchi T."/>
        </authorList>
    </citation>
    <scope>NUCLEOTIDE SEQUENCE</scope>
    <source>
        <strain evidence="1">SH1</strain>
    </source>
</reference>
<dbReference type="AlphaFoldDB" id="A0A811LHR2"/>
<protein>
    <submittedName>
        <fullName evidence="1">Uncharacterized protein</fullName>
    </submittedName>
</protein>
<dbReference type="EMBL" id="CAJFCW020000006">
    <property type="protein sequence ID" value="CAG9125783.1"/>
    <property type="molecule type" value="Genomic_DNA"/>
</dbReference>
<name>A0A811LHR2_9BILA</name>
<evidence type="ECO:0000313" key="1">
    <source>
        <dbReference type="EMBL" id="CAD5229104.1"/>
    </source>
</evidence>
<keyword evidence="2" id="KW-1185">Reference proteome</keyword>
<proteinExistence type="predicted"/>
<accession>A0A811LHR2</accession>
<dbReference type="EMBL" id="CAJFDH010000006">
    <property type="protein sequence ID" value="CAD5229104.1"/>
    <property type="molecule type" value="Genomic_DNA"/>
</dbReference>
<sequence length="498" mass="57699">MPDPTDSNTNDDIQDLALTGLKEAVAERDRCLDGKNMVVLELMAKIGDLENQLNKKDHLVKKYKEVHRKLHLTPIKGSAESEHEQADEDVPWLHTELMDIIFFYCDYRTRIAISMTSTAFYHRYKVWNDVKHLYVRRSDSIEQDHCTIIPHSYQAITNSAPPGVIRFYHFKNMNTYFDRITTLILESSQESVVSRLNRVNLATPDSAFLQKFRNLEIVKFCAVKKNMGLYYTISDILSLPKIRVIHIREDNLIFGNLVPVASVEDIRLSLEYLDYSDFCKLCLAVQQTLRHLLLSVNLNFLPLVVRQSPMSQFTGDEYWRWMCSMPFLETVSYPKPLMRMTTLSNISHYFPSMLSMSTLTLESLNTVDIPVISTMLPDHCECIIVSEMLRVGDRLVKLNSLQNTFNEAFTPDLREILYRDCRAVCRKLRLQLGFWRAAIPASLDIDVGNVRVTAAFSKTTELINGDVANDRRVFFWNNQIYSRTEFLRHFGIDYGLTK</sequence>
<dbReference type="OrthoDB" id="5821280at2759"/>
<dbReference type="Proteomes" id="UP000783686">
    <property type="component" value="Unassembled WGS sequence"/>
</dbReference>
<gene>
    <name evidence="1" type="ORF">BOKJ2_LOCUS13163</name>
</gene>
<evidence type="ECO:0000313" key="2">
    <source>
        <dbReference type="Proteomes" id="UP000614601"/>
    </source>
</evidence>
<organism evidence="1 2">
    <name type="scientific">Bursaphelenchus okinawaensis</name>
    <dbReference type="NCBI Taxonomy" id="465554"/>
    <lineage>
        <taxon>Eukaryota</taxon>
        <taxon>Metazoa</taxon>
        <taxon>Ecdysozoa</taxon>
        <taxon>Nematoda</taxon>
        <taxon>Chromadorea</taxon>
        <taxon>Rhabditida</taxon>
        <taxon>Tylenchina</taxon>
        <taxon>Tylenchomorpha</taxon>
        <taxon>Aphelenchoidea</taxon>
        <taxon>Aphelenchoididae</taxon>
        <taxon>Bursaphelenchus</taxon>
    </lineage>
</organism>